<organism evidence="2 3">
    <name type="scientific">Hypsizygus marmoreus</name>
    <name type="common">White beech mushroom</name>
    <name type="synonym">Agaricus marmoreus</name>
    <dbReference type="NCBI Taxonomy" id="39966"/>
    <lineage>
        <taxon>Eukaryota</taxon>
        <taxon>Fungi</taxon>
        <taxon>Dikarya</taxon>
        <taxon>Basidiomycota</taxon>
        <taxon>Agaricomycotina</taxon>
        <taxon>Agaricomycetes</taxon>
        <taxon>Agaricomycetidae</taxon>
        <taxon>Agaricales</taxon>
        <taxon>Tricholomatineae</taxon>
        <taxon>Lyophyllaceae</taxon>
        <taxon>Hypsizygus</taxon>
    </lineage>
</organism>
<proteinExistence type="predicted"/>
<evidence type="ECO:0000313" key="3">
    <source>
        <dbReference type="Proteomes" id="UP000076154"/>
    </source>
</evidence>
<feature type="compositionally biased region" description="Basic residues" evidence="1">
    <location>
        <begin position="14"/>
        <end position="26"/>
    </location>
</feature>
<feature type="region of interest" description="Disordered" evidence="1">
    <location>
        <begin position="1"/>
        <end position="26"/>
    </location>
</feature>
<sequence>MQMSSISSSLRRGNSGKRPRPPRHYHGWHGYAVNVEILPACATHDTNEQPPSTRRPDGGIGLRFLELRGSEMMRYTAGSASSNQARVNMIGYRPECGYIFSSLDFDADQTILGA</sequence>
<dbReference type="InParanoid" id="A0A369JC53"/>
<protein>
    <submittedName>
        <fullName evidence="2">Uncharacterized protein</fullName>
    </submittedName>
</protein>
<evidence type="ECO:0000256" key="1">
    <source>
        <dbReference type="SAM" id="MobiDB-lite"/>
    </source>
</evidence>
<name>A0A369JC53_HYPMA</name>
<evidence type="ECO:0000313" key="2">
    <source>
        <dbReference type="EMBL" id="RDB18902.1"/>
    </source>
</evidence>
<accession>A0A369JC53</accession>
<keyword evidence="3" id="KW-1185">Reference proteome</keyword>
<dbReference type="EMBL" id="LUEZ02000085">
    <property type="protein sequence ID" value="RDB18902.1"/>
    <property type="molecule type" value="Genomic_DNA"/>
</dbReference>
<gene>
    <name evidence="2" type="ORF">Hypma_014451</name>
</gene>
<reference evidence="2" key="1">
    <citation type="submission" date="2018-04" db="EMBL/GenBank/DDBJ databases">
        <title>Whole genome sequencing of Hypsizygus marmoreus.</title>
        <authorList>
            <person name="Choi I.-G."/>
            <person name="Min B."/>
            <person name="Kim J.-G."/>
            <person name="Kim S."/>
            <person name="Oh Y.-L."/>
            <person name="Kong W.-S."/>
            <person name="Park H."/>
            <person name="Jeong J."/>
            <person name="Song E.-S."/>
        </authorList>
    </citation>
    <scope>NUCLEOTIDE SEQUENCE [LARGE SCALE GENOMIC DNA]</scope>
    <source>
        <strain evidence="2">51987-8</strain>
    </source>
</reference>
<comment type="caution">
    <text evidence="2">The sequence shown here is derived from an EMBL/GenBank/DDBJ whole genome shotgun (WGS) entry which is preliminary data.</text>
</comment>
<dbReference type="AlphaFoldDB" id="A0A369JC53"/>
<feature type="non-terminal residue" evidence="2">
    <location>
        <position position="114"/>
    </location>
</feature>
<dbReference type="Proteomes" id="UP000076154">
    <property type="component" value="Unassembled WGS sequence"/>
</dbReference>